<evidence type="ECO:0000256" key="4">
    <source>
        <dbReference type="ARBA" id="ARBA00022825"/>
    </source>
</evidence>
<dbReference type="InterPro" id="IPR050131">
    <property type="entry name" value="Peptidase_S8_subtilisin-like"/>
</dbReference>
<feature type="active site" description="Charge relay system" evidence="5">
    <location>
        <position position="179"/>
    </location>
</feature>
<keyword evidence="3 5" id="KW-0378">Hydrolase</keyword>
<dbReference type="SUPFAM" id="SSF52743">
    <property type="entry name" value="Subtilisin-like"/>
    <property type="match status" value="1"/>
</dbReference>
<keyword evidence="4 5" id="KW-0720">Serine protease</keyword>
<dbReference type="Pfam" id="PF00082">
    <property type="entry name" value="Peptidase_S8"/>
    <property type="match status" value="1"/>
</dbReference>
<gene>
    <name evidence="7" type="ORF">FEA48_25125</name>
</gene>
<evidence type="ECO:0000256" key="3">
    <source>
        <dbReference type="ARBA" id="ARBA00022801"/>
    </source>
</evidence>
<dbReference type="Proteomes" id="UP000307510">
    <property type="component" value="Unassembled WGS sequence"/>
</dbReference>
<evidence type="ECO:0000313" key="7">
    <source>
        <dbReference type="EMBL" id="TLP70197.1"/>
    </source>
</evidence>
<organism evidence="7 8">
    <name type="scientific">Pseudomonas nitroreducens</name>
    <dbReference type="NCBI Taxonomy" id="46680"/>
    <lineage>
        <taxon>Bacteria</taxon>
        <taxon>Pseudomonadati</taxon>
        <taxon>Pseudomonadota</taxon>
        <taxon>Gammaproteobacteria</taxon>
        <taxon>Pseudomonadales</taxon>
        <taxon>Pseudomonadaceae</taxon>
        <taxon>Pseudomonas</taxon>
    </lineage>
</organism>
<feature type="active site" description="Charge relay system" evidence="5">
    <location>
        <position position="47"/>
    </location>
</feature>
<accession>A0A5R8ZX37</accession>
<reference evidence="7 8" key="1">
    <citation type="submission" date="2019-05" db="EMBL/GenBank/DDBJ databases">
        <authorList>
            <person name="Moore K."/>
            <person name="O'Neill P."/>
            <person name="Farbos A."/>
            <person name="Studholme D.J."/>
        </authorList>
    </citation>
    <scope>NUCLEOTIDE SEQUENCE [LARGE SCALE GENOMIC DNA]</scope>
    <source>
        <strain evidence="7 8">DSM 9128</strain>
    </source>
</reference>
<dbReference type="AlphaFoldDB" id="A0A5R8ZX37"/>
<dbReference type="PANTHER" id="PTHR43806">
    <property type="entry name" value="PEPTIDASE S8"/>
    <property type="match status" value="1"/>
</dbReference>
<dbReference type="GO" id="GO:0006508">
    <property type="term" value="P:proteolysis"/>
    <property type="evidence" value="ECO:0007669"/>
    <property type="project" value="UniProtKB-KW"/>
</dbReference>
<keyword evidence="2 5" id="KW-0645">Protease</keyword>
<dbReference type="InterPro" id="IPR036852">
    <property type="entry name" value="Peptidase_S8/S53_dom_sf"/>
</dbReference>
<feature type="domain" description="Peptidase S8/S53" evidence="6">
    <location>
        <begin position="6"/>
        <end position="147"/>
    </location>
</feature>
<dbReference type="PROSITE" id="PS51892">
    <property type="entry name" value="SUBTILASE"/>
    <property type="match status" value="1"/>
</dbReference>
<protein>
    <submittedName>
        <fullName evidence="7">Peptidase S8 and S53 subtilisin kexin sedolisin</fullName>
    </submittedName>
</protein>
<dbReference type="Gene3D" id="3.40.50.200">
    <property type="entry name" value="Peptidase S8/S53 domain"/>
    <property type="match status" value="1"/>
</dbReference>
<comment type="caution">
    <text evidence="7">The sequence shown here is derived from an EMBL/GenBank/DDBJ whole genome shotgun (WGS) entry which is preliminary data.</text>
</comment>
<name>A0A5R8ZX37_PSENT</name>
<evidence type="ECO:0000259" key="6">
    <source>
        <dbReference type="Pfam" id="PF00082"/>
    </source>
</evidence>
<dbReference type="GO" id="GO:0004252">
    <property type="term" value="F:serine-type endopeptidase activity"/>
    <property type="evidence" value="ECO:0007669"/>
    <property type="project" value="UniProtKB-UniRule"/>
</dbReference>
<evidence type="ECO:0000256" key="2">
    <source>
        <dbReference type="ARBA" id="ARBA00022670"/>
    </source>
</evidence>
<sequence length="223" mass="23442">MRPELRVGVVDSGFADSQSASVSGARRFFLTDDGHADDEAAADALGHGSVVCEAILSHAPEARLCVAQVFDERGVTSPLQIAAALHWLGEQGVRVINLSLGVRQDRPILREAVTELIEAGVLVCASSPARGEPVFPASYAGVIRVTGDARCGEGEWSWLDSPQADFGAAVKVGGRSGASLGCAAFSGHLVALLAQRPELSNVQLVEVMRARAAFRGVERKVEL</sequence>
<reference evidence="8" key="2">
    <citation type="submission" date="2019-06" db="EMBL/GenBank/DDBJ databases">
        <title>AzeR, a transcriptional regulator that responds to azelaic acid in Pseudomonas nitroreducens.</title>
        <authorList>
            <person name="Bez C."/>
            <person name="Javvadi S.G."/>
            <person name="Bertani I."/>
            <person name="Devescovi G."/>
            <person name="Studholme D.J."/>
            <person name="Geller A."/>
            <person name="Levy A."/>
            <person name="Venturi V."/>
        </authorList>
    </citation>
    <scope>NUCLEOTIDE SEQUENCE [LARGE SCALE GENOMIC DNA]</scope>
    <source>
        <strain evidence="8">DSM 9128</strain>
    </source>
</reference>
<feature type="active site" description="Charge relay system" evidence="5">
    <location>
        <position position="11"/>
    </location>
</feature>
<dbReference type="EMBL" id="VASG01000008">
    <property type="protein sequence ID" value="TLP70197.1"/>
    <property type="molecule type" value="Genomic_DNA"/>
</dbReference>
<dbReference type="InterPro" id="IPR000209">
    <property type="entry name" value="Peptidase_S8/S53_dom"/>
</dbReference>
<evidence type="ECO:0000256" key="5">
    <source>
        <dbReference type="PROSITE-ProRule" id="PRU01240"/>
    </source>
</evidence>
<dbReference type="RefSeq" id="WP_138216242.1">
    <property type="nucleotide sequence ID" value="NZ_VASG01000008.1"/>
</dbReference>
<proteinExistence type="inferred from homology"/>
<comment type="similarity">
    <text evidence="1 5">Belongs to the peptidase S8 family.</text>
</comment>
<evidence type="ECO:0000256" key="1">
    <source>
        <dbReference type="ARBA" id="ARBA00011073"/>
    </source>
</evidence>
<dbReference type="PANTHER" id="PTHR43806:SF11">
    <property type="entry name" value="CEREVISIN-RELATED"/>
    <property type="match status" value="1"/>
</dbReference>
<evidence type="ECO:0000313" key="8">
    <source>
        <dbReference type="Proteomes" id="UP000307510"/>
    </source>
</evidence>